<keyword evidence="2" id="KW-0812">Transmembrane</keyword>
<reference evidence="3" key="1">
    <citation type="journal article" date="2020" name="Stud. Mycol.">
        <title>101 Dothideomycetes genomes: a test case for predicting lifestyles and emergence of pathogens.</title>
        <authorList>
            <person name="Haridas S."/>
            <person name="Albert R."/>
            <person name="Binder M."/>
            <person name="Bloem J."/>
            <person name="Labutti K."/>
            <person name="Salamov A."/>
            <person name="Andreopoulos B."/>
            <person name="Baker S."/>
            <person name="Barry K."/>
            <person name="Bills G."/>
            <person name="Bluhm B."/>
            <person name="Cannon C."/>
            <person name="Castanera R."/>
            <person name="Culley D."/>
            <person name="Daum C."/>
            <person name="Ezra D."/>
            <person name="Gonzalez J."/>
            <person name="Henrissat B."/>
            <person name="Kuo A."/>
            <person name="Liang C."/>
            <person name="Lipzen A."/>
            <person name="Lutzoni F."/>
            <person name="Magnuson J."/>
            <person name="Mondo S."/>
            <person name="Nolan M."/>
            <person name="Ohm R."/>
            <person name="Pangilinan J."/>
            <person name="Park H.-J."/>
            <person name="Ramirez L."/>
            <person name="Alfaro M."/>
            <person name="Sun H."/>
            <person name="Tritt A."/>
            <person name="Yoshinaga Y."/>
            <person name="Zwiers L.-H."/>
            <person name="Turgeon B."/>
            <person name="Goodwin S."/>
            <person name="Spatafora J."/>
            <person name="Crous P."/>
            <person name="Grigoriev I."/>
        </authorList>
    </citation>
    <scope>NUCLEOTIDE SEQUENCE</scope>
    <source>
        <strain evidence="3">CBS 260.36</strain>
    </source>
</reference>
<keyword evidence="2" id="KW-1133">Transmembrane helix</keyword>
<evidence type="ECO:0000256" key="2">
    <source>
        <dbReference type="SAM" id="Phobius"/>
    </source>
</evidence>
<organism evidence="3 4">
    <name type="scientific">Myriangium duriaei CBS 260.36</name>
    <dbReference type="NCBI Taxonomy" id="1168546"/>
    <lineage>
        <taxon>Eukaryota</taxon>
        <taxon>Fungi</taxon>
        <taxon>Dikarya</taxon>
        <taxon>Ascomycota</taxon>
        <taxon>Pezizomycotina</taxon>
        <taxon>Dothideomycetes</taxon>
        <taxon>Dothideomycetidae</taxon>
        <taxon>Myriangiales</taxon>
        <taxon>Myriangiaceae</taxon>
        <taxon>Myriangium</taxon>
    </lineage>
</organism>
<dbReference type="Proteomes" id="UP000799439">
    <property type="component" value="Unassembled WGS sequence"/>
</dbReference>
<feature type="compositionally biased region" description="Low complexity" evidence="1">
    <location>
        <begin position="674"/>
        <end position="690"/>
    </location>
</feature>
<dbReference type="AlphaFoldDB" id="A0A9P4MIQ7"/>
<dbReference type="OrthoDB" id="3540210at2759"/>
<name>A0A9P4MIQ7_9PEZI</name>
<proteinExistence type="predicted"/>
<keyword evidence="2" id="KW-0472">Membrane</keyword>
<keyword evidence="4" id="KW-1185">Reference proteome</keyword>
<feature type="compositionally biased region" description="Polar residues" evidence="1">
    <location>
        <begin position="696"/>
        <end position="706"/>
    </location>
</feature>
<evidence type="ECO:0000256" key="1">
    <source>
        <dbReference type="SAM" id="MobiDB-lite"/>
    </source>
</evidence>
<feature type="transmembrane region" description="Helical" evidence="2">
    <location>
        <begin position="26"/>
        <end position="47"/>
    </location>
</feature>
<evidence type="ECO:0000313" key="4">
    <source>
        <dbReference type="Proteomes" id="UP000799439"/>
    </source>
</evidence>
<comment type="caution">
    <text evidence="3">The sequence shown here is derived from an EMBL/GenBank/DDBJ whole genome shotgun (WGS) entry which is preliminary data.</text>
</comment>
<accession>A0A9P4MIQ7</accession>
<gene>
    <name evidence="3" type="ORF">K461DRAFT_291178</name>
</gene>
<feature type="transmembrane region" description="Helical" evidence="2">
    <location>
        <begin position="522"/>
        <end position="540"/>
    </location>
</feature>
<evidence type="ECO:0000313" key="3">
    <source>
        <dbReference type="EMBL" id="KAF2156240.1"/>
    </source>
</evidence>
<feature type="compositionally biased region" description="Polar residues" evidence="1">
    <location>
        <begin position="630"/>
        <end position="661"/>
    </location>
</feature>
<protein>
    <submittedName>
        <fullName evidence="3">Uncharacterized protein</fullName>
    </submittedName>
</protein>
<feature type="transmembrane region" description="Helical" evidence="2">
    <location>
        <begin position="104"/>
        <end position="130"/>
    </location>
</feature>
<dbReference type="EMBL" id="ML996082">
    <property type="protein sequence ID" value="KAF2156240.1"/>
    <property type="molecule type" value="Genomic_DNA"/>
</dbReference>
<feature type="region of interest" description="Disordered" evidence="1">
    <location>
        <begin position="580"/>
        <end position="728"/>
    </location>
</feature>
<feature type="compositionally biased region" description="Polar residues" evidence="1">
    <location>
        <begin position="607"/>
        <end position="621"/>
    </location>
</feature>
<sequence length="728" mass="79636">MASVHTGTWQLYPANTPVYTTTDSRAFVLVAFISLCIPFAGEALWSLTRQVWIEWLKPAPPSDIYLNRHIYRTIIRPKHPSVWAFVLLLFMPVRKGPRCFRSPLWWALLVVSLICGPGFIGLSIAAPYLITMGTAENPPVLANYSNGKQHLWVSDPSYPNSFQLDAGLNQRVSQAADSYFSSCYQSQYGLGCQSDFVQTKLPYDFMELLDCPFPGDICAKNASNPLYKPFRYFTPWIKFRDLGFNSQYDLQIQKAIDCAPVSSSVFCTNCNGSDPNDPNTYHEFVFGDPEVYSYIFALNSTFAKGYRIYALQSSAGSFQMDPRLVRSDGATTLIFLSAPGVNYIQPISDPIFLADDPVSFLGVEYFQSHYWVTALGCVDQMRLSNNRTGMVTPWVAPDKLLTYTSLFTNLQEQFMGLILGWSVSKLTAYNIIAGRGPSALQVSRSLNDLIQVEISQNQTRIEVGAIFGTSLSKLQLMVKGIGNGDDGFNSTGFTDLLASPNLTAFRELGSVVTFKAGQYTTMYVNGIWVSCVLPLLLWGIMRLVSKYMWKVDDSDIPEHATPSDHLNARAPRTHAASAFNTTSRTPVPAVQDSQAAAHDVHTHELGTPTSSGRTESSSRPDGQSPVAKPNASSTSTLNGSHESPLASGNTSHSLGSPSPQSADAARPSDISHRTGSTTASTSESMTAPSSRRQYLDTATSTTSSMQRLHGGTLAPPSSHGGNRTDGGR</sequence>